<feature type="region of interest" description="Disordered" evidence="1">
    <location>
        <begin position="141"/>
        <end position="162"/>
    </location>
</feature>
<keyword evidence="3" id="KW-1185">Reference proteome</keyword>
<feature type="compositionally biased region" description="Low complexity" evidence="1">
    <location>
        <begin position="153"/>
        <end position="162"/>
    </location>
</feature>
<evidence type="ECO:0000313" key="3">
    <source>
        <dbReference type="Proteomes" id="UP000887565"/>
    </source>
</evidence>
<feature type="region of interest" description="Disordered" evidence="1">
    <location>
        <begin position="242"/>
        <end position="265"/>
    </location>
</feature>
<accession>A0A915JLN5</accession>
<organism evidence="3 4">
    <name type="scientific">Romanomermis culicivorax</name>
    <name type="common">Nematode worm</name>
    <dbReference type="NCBI Taxonomy" id="13658"/>
    <lineage>
        <taxon>Eukaryota</taxon>
        <taxon>Metazoa</taxon>
        <taxon>Ecdysozoa</taxon>
        <taxon>Nematoda</taxon>
        <taxon>Enoplea</taxon>
        <taxon>Dorylaimia</taxon>
        <taxon>Mermithida</taxon>
        <taxon>Mermithoidea</taxon>
        <taxon>Mermithidae</taxon>
        <taxon>Romanomermis</taxon>
    </lineage>
</organism>
<dbReference type="WBParaSite" id="nRc.2.0.1.t27114-RA">
    <property type="protein sequence ID" value="nRc.2.0.1.t27114-RA"/>
    <property type="gene ID" value="nRc.2.0.1.g27114"/>
</dbReference>
<feature type="region of interest" description="Disordered" evidence="1">
    <location>
        <begin position="97"/>
        <end position="128"/>
    </location>
</feature>
<feature type="compositionally biased region" description="Polar residues" evidence="1">
    <location>
        <begin position="116"/>
        <end position="128"/>
    </location>
</feature>
<reference evidence="4" key="1">
    <citation type="submission" date="2022-11" db="UniProtKB">
        <authorList>
            <consortium name="WormBaseParasite"/>
        </authorList>
    </citation>
    <scope>IDENTIFICATION</scope>
</reference>
<feature type="transmembrane region" description="Helical" evidence="2">
    <location>
        <begin position="419"/>
        <end position="440"/>
    </location>
</feature>
<evidence type="ECO:0000313" key="4">
    <source>
        <dbReference type="WBParaSite" id="nRc.2.0.1.t27114-RA"/>
    </source>
</evidence>
<protein>
    <submittedName>
        <fullName evidence="4">Uncharacterized protein</fullName>
    </submittedName>
</protein>
<dbReference type="Proteomes" id="UP000887565">
    <property type="component" value="Unplaced"/>
</dbReference>
<keyword evidence="2" id="KW-0472">Membrane</keyword>
<keyword evidence="2" id="KW-1133">Transmembrane helix</keyword>
<sequence length="521" mass="56546">MGTTINSNVPTIDRRIDSVNGSRNFSTISSTATNLSSSSNDYRTIDSNNMPKFHAHDHHSTVNSTIMAESSGPIPSRLRRRQRISILKKLREKLANNNSEDFSSSSTPPSFVAAGSSASDLSPTTQNCSRRARNKNVLKIGVNGHQQPPPPSTVSSGSRSSTMRSWRLVDEFFRGAGSRGRSSGAAGTAAGVGTAGTAAGVASQQGTMSSCRSIFSNKTIIYDDKSLEIFKPAFCTIVNVDSSTEQQQSTTIGDQETDQTSNAQSVADCIRASSNAESLPYNADAGQPPQSSVQLVGWRLRQDLVNDDECPEQNRSTMNDTAQTSVDEALNGRTSLLAPEDLPQIFANGWPLPPVIPNSMINLNESYDDPKECCCTGYISHSFMIRIFIAVISLIGLSCVIVGTILGALTVSGSTRLTLCLLMIGVGVVLIIVSGIAWRLTSLDPRVSLSCWSILGLRTFGRDQSFYPDNRQSSACYRMRNGRRGAPYFSNLPSEFIWRPPPPTYQASVQEVRLQKYRDKN</sequence>
<evidence type="ECO:0000256" key="1">
    <source>
        <dbReference type="SAM" id="MobiDB-lite"/>
    </source>
</evidence>
<dbReference type="AlphaFoldDB" id="A0A915JLN5"/>
<keyword evidence="2" id="KW-0812">Transmembrane</keyword>
<feature type="transmembrane region" description="Helical" evidence="2">
    <location>
        <begin position="383"/>
        <end position="407"/>
    </location>
</feature>
<evidence type="ECO:0000256" key="2">
    <source>
        <dbReference type="SAM" id="Phobius"/>
    </source>
</evidence>
<feature type="compositionally biased region" description="Low complexity" evidence="1">
    <location>
        <begin position="102"/>
        <end position="111"/>
    </location>
</feature>
<name>A0A915JLN5_ROMCU</name>
<proteinExistence type="predicted"/>